<evidence type="ECO:0000256" key="7">
    <source>
        <dbReference type="ARBA" id="ARBA00023145"/>
    </source>
</evidence>
<feature type="chain" id="PRO_5044917177" description="Phosphatidylserine decarboxylase alpha chain" evidence="12">
    <location>
        <begin position="256"/>
        <end position="297"/>
    </location>
</feature>
<evidence type="ECO:0000256" key="4">
    <source>
        <dbReference type="ARBA" id="ARBA00022793"/>
    </source>
</evidence>
<evidence type="ECO:0000256" key="8">
    <source>
        <dbReference type="ARBA" id="ARBA00023209"/>
    </source>
</evidence>
<feature type="active site" description="Schiff-base intermediate with substrate; via pyruvic acid; for decarboxylase activity" evidence="12">
    <location>
        <position position="256"/>
    </location>
</feature>
<evidence type="ECO:0000256" key="11">
    <source>
        <dbReference type="ARBA" id="ARBA00023317"/>
    </source>
</evidence>
<dbReference type="EMBL" id="JBGEWD010000020">
    <property type="protein sequence ID" value="MEY8001519.1"/>
    <property type="molecule type" value="Genomic_DNA"/>
</dbReference>
<evidence type="ECO:0000256" key="10">
    <source>
        <dbReference type="ARBA" id="ARBA00023264"/>
    </source>
</evidence>
<evidence type="ECO:0000256" key="2">
    <source>
        <dbReference type="ARBA" id="ARBA00022475"/>
    </source>
</evidence>
<dbReference type="PANTHER" id="PTHR10067">
    <property type="entry name" value="PHOSPHATIDYLSERINE DECARBOXYLASE"/>
    <property type="match status" value="1"/>
</dbReference>
<dbReference type="HAMAP" id="MF_00663">
    <property type="entry name" value="PS_decarb_PSD_B_type2"/>
    <property type="match status" value="1"/>
</dbReference>
<keyword evidence="9 12" id="KW-0456">Lyase</keyword>
<keyword evidence="2 12" id="KW-1003">Cell membrane</keyword>
<sequence>MIKYFNRKSKKYEIEKVAGDTYLKWIYSSPLGMKFLEAIVKKKIFSKLYGLFCNTKYSKRKIHPFIKDFNISMDECAINYNDFKCFNDFFSRSLKQNARPFSMNKKILISPVDGRLSAYEHINLNKIIQIKGFTYSLSDLINNNKASEKFNNGTCLIFRLCPTDYHRFHFIDWGTCESCNKIKGYYYSVNPIALKNISNVFCKNKREWTIFHSNNFGDIFYIEIGATCVGSIIQTYCPGKNISKGDEKGYFKFGGSTVVLFFEENRAIIDKDILEQTKNGYETKVLMGEKIGIKCEN</sequence>
<keyword evidence="8 12" id="KW-0594">Phospholipid biosynthesis</keyword>
<comment type="subcellular location">
    <subcellularLocation>
        <location evidence="12">Cell membrane</location>
        <topology evidence="12">Peripheral membrane protein</topology>
    </subcellularLocation>
</comment>
<comment type="pathway">
    <text evidence="12">Phospholipid metabolism; phosphatidylethanolamine biosynthesis; phosphatidylethanolamine from CDP-diacylglycerol: step 2/2.</text>
</comment>
<organism evidence="13 14">
    <name type="scientific">Clostridium moutaii</name>
    <dbReference type="NCBI Taxonomy" id="3240932"/>
    <lineage>
        <taxon>Bacteria</taxon>
        <taxon>Bacillati</taxon>
        <taxon>Bacillota</taxon>
        <taxon>Clostridia</taxon>
        <taxon>Eubacteriales</taxon>
        <taxon>Clostridiaceae</taxon>
        <taxon>Clostridium</taxon>
    </lineage>
</organism>
<comment type="function">
    <text evidence="12">Catalyzes the formation of phosphatidylethanolamine (PtdEtn) from phosphatidylserine (PtdSer).</text>
</comment>
<comment type="cofactor">
    <cofactor evidence="12">
        <name>pyruvate</name>
        <dbReference type="ChEBI" id="CHEBI:15361"/>
    </cofactor>
    <text evidence="12">Binds 1 pyruvoyl group covalently per subunit.</text>
</comment>
<feature type="active site" description="Charge relay system; for autoendoproteolytic cleavage activity" evidence="12">
    <location>
        <position position="113"/>
    </location>
</feature>
<keyword evidence="3 12" id="KW-0444">Lipid biosynthesis</keyword>
<accession>A0ABV4BRW8</accession>
<evidence type="ECO:0000256" key="9">
    <source>
        <dbReference type="ARBA" id="ARBA00023239"/>
    </source>
</evidence>
<reference evidence="13 14" key="1">
    <citation type="submission" date="2024-08" db="EMBL/GenBank/DDBJ databases">
        <title>Clostridium lapicellarii sp. nov., and Clostridium renhuaiense sp. nov., two species isolated from the mud in a fermentation cellar used for producing sauce-flavour Chinese liquors.</title>
        <authorList>
            <person name="Yang F."/>
            <person name="Wang H."/>
            <person name="Chen L.Q."/>
            <person name="Zhou N."/>
            <person name="Lu J.J."/>
            <person name="Pu X.X."/>
            <person name="Wan B."/>
            <person name="Wang L."/>
            <person name="Liu S.J."/>
        </authorList>
    </citation>
    <scope>NUCLEOTIDE SEQUENCE [LARGE SCALE GENOMIC DNA]</scope>
    <source>
        <strain evidence="13 14">MT-5</strain>
    </source>
</reference>
<evidence type="ECO:0000256" key="3">
    <source>
        <dbReference type="ARBA" id="ARBA00022516"/>
    </source>
</evidence>
<evidence type="ECO:0000256" key="1">
    <source>
        <dbReference type="ARBA" id="ARBA00005189"/>
    </source>
</evidence>
<dbReference type="InterPro" id="IPR033177">
    <property type="entry name" value="PSD-B"/>
</dbReference>
<dbReference type="InterPro" id="IPR033179">
    <property type="entry name" value="PSD_type2_pro"/>
</dbReference>
<dbReference type="NCBIfam" id="TIGR00163">
    <property type="entry name" value="PS_decarb"/>
    <property type="match status" value="1"/>
</dbReference>
<keyword evidence="10 12" id="KW-1208">Phospholipid metabolism</keyword>
<dbReference type="GO" id="GO:0004609">
    <property type="term" value="F:phosphatidylserine decarboxylase activity"/>
    <property type="evidence" value="ECO:0007669"/>
    <property type="project" value="UniProtKB-EC"/>
</dbReference>
<comment type="pathway">
    <text evidence="1">Lipid metabolism.</text>
</comment>
<evidence type="ECO:0000256" key="5">
    <source>
        <dbReference type="ARBA" id="ARBA00023098"/>
    </source>
</evidence>
<evidence type="ECO:0000256" key="12">
    <source>
        <dbReference type="HAMAP-Rule" id="MF_00663"/>
    </source>
</evidence>
<feature type="active site" description="Charge relay system; for autoendoproteolytic cleavage activity" evidence="12">
    <location>
        <position position="256"/>
    </location>
</feature>
<dbReference type="Proteomes" id="UP001564657">
    <property type="component" value="Unassembled WGS sequence"/>
</dbReference>
<evidence type="ECO:0000256" key="6">
    <source>
        <dbReference type="ARBA" id="ARBA00023136"/>
    </source>
</evidence>
<dbReference type="NCBIfam" id="NF001941">
    <property type="entry name" value="PRK00723.1"/>
    <property type="match status" value="1"/>
</dbReference>
<feature type="modified residue" description="Pyruvic acid (Ser); by autocatalysis" evidence="12">
    <location>
        <position position="256"/>
    </location>
</feature>
<dbReference type="EC" id="4.1.1.65" evidence="12"/>
<evidence type="ECO:0000313" key="13">
    <source>
        <dbReference type="EMBL" id="MEY8001519.1"/>
    </source>
</evidence>
<name>A0ABV4BRW8_9CLOT</name>
<feature type="active site" description="Charge relay system; for autoendoproteolytic cleavage activity" evidence="12">
    <location>
        <position position="169"/>
    </location>
</feature>
<keyword evidence="5 12" id="KW-0443">Lipid metabolism</keyword>
<keyword evidence="4 12" id="KW-0210">Decarboxylase</keyword>
<keyword evidence="7 12" id="KW-0865">Zymogen</keyword>
<gene>
    <name evidence="12" type="primary">psd</name>
    <name evidence="13" type="ORF">AB8U03_15200</name>
</gene>
<feature type="site" description="Cleavage (non-hydrolytic); by autocatalysis" evidence="12">
    <location>
        <begin position="255"/>
        <end position="256"/>
    </location>
</feature>
<comment type="caution">
    <text evidence="13">The sequence shown here is derived from an EMBL/GenBank/DDBJ whole genome shotgun (WGS) entry which is preliminary data.</text>
</comment>
<dbReference type="InterPro" id="IPR003817">
    <property type="entry name" value="PS_Dcarbxylase"/>
</dbReference>
<comment type="similarity">
    <text evidence="12">Belongs to the phosphatidylserine decarboxylase family. PSD-B subfamily. Prokaryotic type II sub-subfamily.</text>
</comment>
<dbReference type="PANTHER" id="PTHR10067:SF17">
    <property type="entry name" value="PHOSPHATIDYLSERINE DECARBOXYLASE PROENZYME 2"/>
    <property type="match status" value="1"/>
</dbReference>
<comment type="catalytic activity">
    <reaction evidence="12">
        <text>a 1,2-diacyl-sn-glycero-3-phospho-L-serine + H(+) = a 1,2-diacyl-sn-glycero-3-phosphoethanolamine + CO2</text>
        <dbReference type="Rhea" id="RHEA:20828"/>
        <dbReference type="ChEBI" id="CHEBI:15378"/>
        <dbReference type="ChEBI" id="CHEBI:16526"/>
        <dbReference type="ChEBI" id="CHEBI:57262"/>
        <dbReference type="ChEBI" id="CHEBI:64612"/>
        <dbReference type="EC" id="4.1.1.65"/>
    </reaction>
</comment>
<keyword evidence="11 12" id="KW-0670">Pyruvate</keyword>
<dbReference type="RefSeq" id="WP_369705414.1">
    <property type="nucleotide sequence ID" value="NZ_JBGEWD010000020.1"/>
</dbReference>
<keyword evidence="14" id="KW-1185">Reference proteome</keyword>
<proteinExistence type="inferred from homology"/>
<keyword evidence="6 12" id="KW-0472">Membrane</keyword>
<evidence type="ECO:0000313" key="14">
    <source>
        <dbReference type="Proteomes" id="UP001564657"/>
    </source>
</evidence>
<dbReference type="Pfam" id="PF02666">
    <property type="entry name" value="PS_Dcarbxylase"/>
    <property type="match status" value="1"/>
</dbReference>
<protein>
    <recommendedName>
        <fullName evidence="12">Phosphatidylserine decarboxylase proenzyme</fullName>
        <ecNumber evidence="12">4.1.1.65</ecNumber>
    </recommendedName>
    <component>
        <recommendedName>
            <fullName evidence="12">Phosphatidylserine decarboxylase alpha chain</fullName>
        </recommendedName>
    </component>
    <component>
        <recommendedName>
            <fullName evidence="12">Phosphatidylserine decarboxylase beta chain</fullName>
        </recommendedName>
    </component>
</protein>
<feature type="chain" id="PRO_5044917176" description="Phosphatidylserine decarboxylase beta chain" evidence="12">
    <location>
        <begin position="1"/>
        <end position="255"/>
    </location>
</feature>
<comment type="PTM">
    <text evidence="12">Is synthesized initially as an inactive proenzyme. Formation of the active enzyme involves a self-maturation process in which the active site pyruvoyl group is generated from an internal serine residue via an autocatalytic post-translational modification. Two non-identical subunits are generated from the proenzyme in this reaction, and the pyruvate is formed at the N-terminus of the alpha chain, which is derived from the carboxyl end of the proenzyme. The autoendoproteolytic cleavage occurs by a canonical serine protease mechanism, in which the side chain hydroxyl group of the serine supplies its oxygen atom to form the C-terminus of the beta chain, while the remainder of the serine residue undergoes an oxidative deamination to produce ammonia and the pyruvoyl prosthetic group on the alpha chain. During this reaction, the Ser that is part of the protease active site of the proenzyme becomes the pyruvoyl prosthetic group, which constitutes an essential element of the active site of the mature decarboxylase.</text>
</comment>
<comment type="subunit">
    <text evidence="12">Heterodimer of a large membrane-associated beta subunit and a small pyruvoyl-containing alpha subunit.</text>
</comment>